<evidence type="ECO:0000313" key="17">
    <source>
        <dbReference type="Proteomes" id="UP000266273"/>
    </source>
</evidence>
<comment type="caution">
    <text evidence="16">The sequence shown here is derived from an EMBL/GenBank/DDBJ whole genome shotgun (WGS) entry which is preliminary data.</text>
</comment>
<comment type="catalytic activity">
    <reaction evidence="12">
        <text>a (3S)-3-hydroxyacyl-CoA + NAD(+) = a 3-oxoacyl-CoA + NADH + H(+)</text>
        <dbReference type="Rhea" id="RHEA:22432"/>
        <dbReference type="ChEBI" id="CHEBI:15378"/>
        <dbReference type="ChEBI" id="CHEBI:57318"/>
        <dbReference type="ChEBI" id="CHEBI:57540"/>
        <dbReference type="ChEBI" id="CHEBI:57945"/>
        <dbReference type="ChEBI" id="CHEBI:90726"/>
        <dbReference type="EC" id="1.1.1.35"/>
    </reaction>
</comment>
<dbReference type="EC" id="4.2.1.17" evidence="4"/>
<accession>A0A397PHX3</accession>
<dbReference type="Pfam" id="PF00378">
    <property type="entry name" value="ECH_1"/>
    <property type="match status" value="1"/>
</dbReference>
<dbReference type="InterPro" id="IPR006108">
    <property type="entry name" value="3HC_DH_C"/>
</dbReference>
<comment type="similarity">
    <text evidence="2">In the central section; belongs to the 3-hydroxyacyl-CoA dehydrogenase family.</text>
</comment>
<keyword evidence="10" id="KW-0456">Lyase</keyword>
<dbReference type="Pfam" id="PF00725">
    <property type="entry name" value="3HCDH"/>
    <property type="match status" value="1"/>
</dbReference>
<dbReference type="SUPFAM" id="SSF48179">
    <property type="entry name" value="6-phosphogluconate dehydrogenase C-terminal domain-like"/>
    <property type="match status" value="2"/>
</dbReference>
<dbReference type="RefSeq" id="WP_119062344.1">
    <property type="nucleotide sequence ID" value="NZ_QXDF01000003.1"/>
</dbReference>
<organism evidence="16 17">
    <name type="scientific">Dichotomicrobium thermohalophilum</name>
    <dbReference type="NCBI Taxonomy" id="933063"/>
    <lineage>
        <taxon>Bacteria</taxon>
        <taxon>Pseudomonadati</taxon>
        <taxon>Pseudomonadota</taxon>
        <taxon>Alphaproteobacteria</taxon>
        <taxon>Hyphomicrobiales</taxon>
        <taxon>Hyphomicrobiaceae</taxon>
        <taxon>Dichotomicrobium</taxon>
    </lineage>
</organism>
<dbReference type="PANTHER" id="PTHR43612">
    <property type="entry name" value="TRIFUNCTIONAL ENZYME SUBUNIT ALPHA"/>
    <property type="match status" value="1"/>
</dbReference>
<dbReference type="Gene3D" id="1.10.1040.50">
    <property type="match status" value="1"/>
</dbReference>
<dbReference type="OrthoDB" id="9771883at2"/>
<feature type="domain" description="3-hydroxyacyl-CoA dehydrogenase C-terminal" evidence="14">
    <location>
        <begin position="492"/>
        <end position="581"/>
    </location>
</feature>
<dbReference type="PROSITE" id="PS00166">
    <property type="entry name" value="ENOYL_COA_HYDRATASE"/>
    <property type="match status" value="1"/>
</dbReference>
<name>A0A397PHX3_9HYPH</name>
<feature type="domain" description="3-hydroxyacyl-CoA dehydrogenase NAD binding" evidence="15">
    <location>
        <begin position="317"/>
        <end position="489"/>
    </location>
</feature>
<keyword evidence="11" id="KW-0511">Multifunctional enzyme</keyword>
<keyword evidence="17" id="KW-1185">Reference proteome</keyword>
<keyword evidence="5" id="KW-0276">Fatty acid metabolism</keyword>
<comment type="pathway">
    <text evidence="1">Lipid metabolism; fatty acid beta-oxidation.</text>
</comment>
<evidence type="ECO:0000256" key="1">
    <source>
        <dbReference type="ARBA" id="ARBA00005005"/>
    </source>
</evidence>
<evidence type="ECO:0000256" key="5">
    <source>
        <dbReference type="ARBA" id="ARBA00022832"/>
    </source>
</evidence>
<dbReference type="GO" id="GO:0006635">
    <property type="term" value="P:fatty acid beta-oxidation"/>
    <property type="evidence" value="ECO:0007669"/>
    <property type="project" value="UniProtKB-UniPathway"/>
</dbReference>
<dbReference type="InterPro" id="IPR036291">
    <property type="entry name" value="NAD(P)-bd_dom_sf"/>
</dbReference>
<protein>
    <recommendedName>
        <fullName evidence="4">enoyl-CoA hydratase</fullName>
        <ecNumber evidence="4">4.2.1.17</ecNumber>
    </recommendedName>
</protein>
<evidence type="ECO:0000256" key="4">
    <source>
        <dbReference type="ARBA" id="ARBA00012076"/>
    </source>
</evidence>
<comment type="similarity">
    <text evidence="13">Belongs to the enoyl-CoA hydratase/isomerase family.</text>
</comment>
<evidence type="ECO:0000256" key="6">
    <source>
        <dbReference type="ARBA" id="ARBA00022963"/>
    </source>
</evidence>
<dbReference type="FunFam" id="3.90.226.10:FF:000011">
    <property type="entry name" value="Fatty acid oxidation complex subunit alpha"/>
    <property type="match status" value="1"/>
</dbReference>
<dbReference type="InterPro" id="IPR006176">
    <property type="entry name" value="3-OHacyl-CoA_DH_NAD-bd"/>
</dbReference>
<dbReference type="AlphaFoldDB" id="A0A397PHX3"/>
<dbReference type="InterPro" id="IPR050136">
    <property type="entry name" value="FA_oxidation_alpha_subunit"/>
</dbReference>
<dbReference type="InterPro" id="IPR029045">
    <property type="entry name" value="ClpP/crotonase-like_dom_sf"/>
</dbReference>
<dbReference type="UniPathway" id="UPA00659"/>
<dbReference type="SUPFAM" id="SSF52096">
    <property type="entry name" value="ClpP/crotonase"/>
    <property type="match status" value="1"/>
</dbReference>
<evidence type="ECO:0000256" key="12">
    <source>
        <dbReference type="ARBA" id="ARBA00049556"/>
    </source>
</evidence>
<evidence type="ECO:0000259" key="14">
    <source>
        <dbReference type="Pfam" id="PF00725"/>
    </source>
</evidence>
<evidence type="ECO:0000256" key="10">
    <source>
        <dbReference type="ARBA" id="ARBA00023239"/>
    </source>
</evidence>
<gene>
    <name evidence="16" type="ORF">BXY53_2560</name>
</gene>
<comment type="similarity">
    <text evidence="3">In the N-terminal section; belongs to the enoyl-CoA hydratase/isomerase family.</text>
</comment>
<evidence type="ECO:0000256" key="2">
    <source>
        <dbReference type="ARBA" id="ARBA00007005"/>
    </source>
</evidence>
<dbReference type="EMBL" id="QXDF01000003">
    <property type="protein sequence ID" value="RIA47479.1"/>
    <property type="molecule type" value="Genomic_DNA"/>
</dbReference>
<dbReference type="InterPro" id="IPR001753">
    <property type="entry name" value="Enoyl-CoA_hydra/iso"/>
</dbReference>
<dbReference type="CDD" id="cd06558">
    <property type="entry name" value="crotonase-like"/>
    <property type="match status" value="1"/>
</dbReference>
<dbReference type="Proteomes" id="UP000266273">
    <property type="component" value="Unassembled WGS sequence"/>
</dbReference>
<dbReference type="Gene3D" id="3.40.50.720">
    <property type="entry name" value="NAD(P)-binding Rossmann-like Domain"/>
    <property type="match status" value="1"/>
</dbReference>
<dbReference type="GO" id="GO:0070403">
    <property type="term" value="F:NAD+ binding"/>
    <property type="evidence" value="ECO:0007669"/>
    <property type="project" value="InterPro"/>
</dbReference>
<dbReference type="GO" id="GO:0016509">
    <property type="term" value="F:long-chain (3S)-3-hydroxyacyl-CoA dehydrogenase (NAD+) activity"/>
    <property type="evidence" value="ECO:0007669"/>
    <property type="project" value="TreeGrafter"/>
</dbReference>
<evidence type="ECO:0000256" key="3">
    <source>
        <dbReference type="ARBA" id="ARBA00008750"/>
    </source>
</evidence>
<dbReference type="Gene3D" id="3.90.226.10">
    <property type="entry name" value="2-enoyl-CoA Hydratase, Chain A, domain 1"/>
    <property type="match status" value="1"/>
</dbReference>
<evidence type="ECO:0000259" key="15">
    <source>
        <dbReference type="Pfam" id="PF02737"/>
    </source>
</evidence>
<keyword evidence="8" id="KW-0520">NAD</keyword>
<dbReference type="Pfam" id="PF02737">
    <property type="entry name" value="3HCDH_N"/>
    <property type="match status" value="1"/>
</dbReference>
<proteinExistence type="inferred from homology"/>
<reference evidence="16 17" key="1">
    <citation type="submission" date="2018-08" db="EMBL/GenBank/DDBJ databases">
        <title>Genomic Encyclopedia of Archaeal and Bacterial Type Strains, Phase II (KMG-II): from individual species to whole genera.</title>
        <authorList>
            <person name="Goeker M."/>
        </authorList>
    </citation>
    <scope>NUCLEOTIDE SEQUENCE [LARGE SCALE GENOMIC DNA]</scope>
    <source>
        <strain evidence="16 17">DSM 5002</strain>
    </source>
</reference>
<dbReference type="InterPro" id="IPR018376">
    <property type="entry name" value="Enoyl-CoA_hyd/isom_CS"/>
</dbReference>
<evidence type="ECO:0000256" key="13">
    <source>
        <dbReference type="RuleBase" id="RU003707"/>
    </source>
</evidence>
<evidence type="ECO:0000313" key="16">
    <source>
        <dbReference type="EMBL" id="RIA47479.1"/>
    </source>
</evidence>
<evidence type="ECO:0000256" key="8">
    <source>
        <dbReference type="ARBA" id="ARBA00023027"/>
    </source>
</evidence>
<evidence type="ECO:0000256" key="11">
    <source>
        <dbReference type="ARBA" id="ARBA00023268"/>
    </source>
</evidence>
<keyword evidence="6" id="KW-0442">Lipid degradation</keyword>
<dbReference type="SUPFAM" id="SSF51735">
    <property type="entry name" value="NAD(P)-binding Rossmann-fold domains"/>
    <property type="match status" value="1"/>
</dbReference>
<keyword evidence="7" id="KW-0560">Oxidoreductase</keyword>
<dbReference type="FunFam" id="3.40.50.720:FF:000009">
    <property type="entry name" value="Fatty oxidation complex, alpha subunit"/>
    <property type="match status" value="1"/>
</dbReference>
<dbReference type="GO" id="GO:0004300">
    <property type="term" value="F:enoyl-CoA hydratase activity"/>
    <property type="evidence" value="ECO:0007669"/>
    <property type="project" value="UniProtKB-EC"/>
</dbReference>
<evidence type="ECO:0000256" key="9">
    <source>
        <dbReference type="ARBA" id="ARBA00023098"/>
    </source>
</evidence>
<keyword evidence="9" id="KW-0443">Lipid metabolism</keyword>
<evidence type="ECO:0000256" key="7">
    <source>
        <dbReference type="ARBA" id="ARBA00023002"/>
    </source>
</evidence>
<dbReference type="PANTHER" id="PTHR43612:SF3">
    <property type="entry name" value="TRIFUNCTIONAL ENZYME SUBUNIT ALPHA, MITOCHONDRIAL"/>
    <property type="match status" value="1"/>
</dbReference>
<sequence length="663" mass="72951">MSYELPNLKHWRFDIDVDNIAWAWFDTAGQRMNTLGREPVEELAEIVSTVEDAAQRGDVKGVVFISSKPNNFIAGADINEFDALRTEKDVEDVINPVIELFNRVERLKVPAVAAINGYCLGGGLEFAMACHYRVATREEGTRIGLPEVKLGIIPGLNGTVRMLQLAGPIAGMQAMLTGKMLRPGAARGMGVVDQLVPSHLELPWTARKAVLQKRKSKGGAWWKRLLTKSPARGYLANRMRKETEKKARPDHYPAPYKLIDLFERHGGDPQRMASAESRTFIPLMISDTSRNLRRVFRLQEMLKDQAPKSRFKPLRLHVIGAGTMGGDIAAWGVYSGMEVSLQDQTQDQVNTALGRAKKLFKKRMRSSRDVDVAMSRLISDVPGEHIKRADVVIEAIVENLDAKQKLFADLEKQLKPGAVLATNTSSLRIEDIAQSLQDPGRLIGLHFFNPVEKMPLVEVVQGEQSREDEVEKGAAFVNHIGKLPLIVKSCPGFLVNRVLAPYLLGSITRLQEGTPKEKLDAAAEKFGMPMGPIELADVVGLDVCMNVNETLGSSPAQDSDLGRLVAAGKLGKKTGQGFYTWEKGKPQKAGTDYDEAELERLGEEMLKPLIDECERVLDDGIVANADLVDAGVIFGTGFAPFRGGPLHYRRSKDKAGESTAQAA</sequence>
<dbReference type="InterPro" id="IPR008927">
    <property type="entry name" value="6-PGluconate_DH-like_C_sf"/>
</dbReference>